<evidence type="ECO:0008006" key="3">
    <source>
        <dbReference type="Google" id="ProtNLM"/>
    </source>
</evidence>
<dbReference type="InterPro" id="IPR027396">
    <property type="entry name" value="DsrEFH-like"/>
</dbReference>
<proteinExistence type="predicted"/>
<gene>
    <name evidence="1" type="ORF">SAMN05421760_10418</name>
</gene>
<evidence type="ECO:0000313" key="1">
    <source>
        <dbReference type="EMBL" id="SIS73009.1"/>
    </source>
</evidence>
<dbReference type="STRING" id="619304.SAMN05421760_10418"/>
<dbReference type="RefSeq" id="WP_054341655.1">
    <property type="nucleotide sequence ID" value="NZ_FTOE01000004.1"/>
</dbReference>
<dbReference type="Proteomes" id="UP000185999">
    <property type="component" value="Unassembled WGS sequence"/>
</dbReference>
<dbReference type="EMBL" id="FTOE01000004">
    <property type="protein sequence ID" value="SIS73009.1"/>
    <property type="molecule type" value="Genomic_DNA"/>
</dbReference>
<dbReference type="Gene3D" id="3.40.1260.10">
    <property type="entry name" value="DsrEFH-like"/>
    <property type="match status" value="1"/>
</dbReference>
<name>A0A1N7LGQ8_9GAMM</name>
<sequence length="136" mass="14687">MKVTHRLPTAGNAESQSAENKALIIVLSHSLQTQGMAMVLGRAMQDKGVCIDVLLCDQAGDLALSSTISQALKPRNVTPEQIMLELQSKGATISVCALYLPNSEHNVQDLRDGIKVATPLEMASMMTSENVRVYSF</sequence>
<accession>A0A1N7LGQ8</accession>
<evidence type="ECO:0000313" key="2">
    <source>
        <dbReference type="Proteomes" id="UP000185999"/>
    </source>
</evidence>
<dbReference type="AlphaFoldDB" id="A0A1N7LGQ8"/>
<keyword evidence="2" id="KW-1185">Reference proteome</keyword>
<dbReference type="SUPFAM" id="SSF75169">
    <property type="entry name" value="DsrEFH-like"/>
    <property type="match status" value="1"/>
</dbReference>
<dbReference type="OrthoDB" id="7361822at2"/>
<reference evidence="2" key="1">
    <citation type="submission" date="2017-01" db="EMBL/GenBank/DDBJ databases">
        <authorList>
            <person name="Varghese N."/>
            <person name="Submissions S."/>
        </authorList>
    </citation>
    <scope>NUCLEOTIDE SEQUENCE [LARGE SCALE GENOMIC DNA]</scope>
    <source>
        <strain evidence="2">DSM 22306</strain>
    </source>
</reference>
<protein>
    <recommendedName>
        <fullName evidence="3">DsrE/DsrF-like family protein</fullName>
    </recommendedName>
</protein>
<organism evidence="1 2">
    <name type="scientific">Neptunomonas antarctica</name>
    <dbReference type="NCBI Taxonomy" id="619304"/>
    <lineage>
        <taxon>Bacteria</taxon>
        <taxon>Pseudomonadati</taxon>
        <taxon>Pseudomonadota</taxon>
        <taxon>Gammaproteobacteria</taxon>
        <taxon>Oceanospirillales</taxon>
        <taxon>Oceanospirillaceae</taxon>
        <taxon>Neptunomonas</taxon>
    </lineage>
</organism>